<evidence type="ECO:0000256" key="3">
    <source>
        <dbReference type="ARBA" id="ARBA00022801"/>
    </source>
</evidence>
<feature type="binding site" evidence="6">
    <location>
        <begin position="147"/>
        <end position="148"/>
    </location>
    <ligand>
        <name>substrate</name>
    </ligand>
</feature>
<evidence type="ECO:0000313" key="7">
    <source>
        <dbReference type="EMBL" id="PAV69126.1"/>
    </source>
</evidence>
<comment type="similarity">
    <text evidence="6">Belongs to the HAD-like hydrolase superfamily. MasA/MtnC family.</text>
</comment>
<dbReference type="EMBL" id="LIAE01009585">
    <property type="protein sequence ID" value="PAV69126.1"/>
    <property type="molecule type" value="Genomic_DNA"/>
</dbReference>
<dbReference type="Proteomes" id="UP000218231">
    <property type="component" value="Unassembled WGS sequence"/>
</dbReference>
<dbReference type="SFLD" id="SFLDF00044">
    <property type="entry name" value="enolase-phosphatase"/>
    <property type="match status" value="1"/>
</dbReference>
<dbReference type="InterPro" id="IPR027511">
    <property type="entry name" value="ENOPH1_eukaryotes"/>
</dbReference>
<sequence>MPPPPEFSALLLDIEGTITSISFVKDQLFPYAYDHVERYLQEHFEDDGLQGIVSDLRGLAKEQSLLDPDQVRIVRDDKAGAIEDLVHNVRHWINTDKKLTAMKALQGLIWEEAYRRGDVKGHLYPDVFPVLELLCKRSPPTPIYIYSSGSVHAQKLLFTHSINGDITGKLSGYFDTNVGLKGEAESYKSICRQIGRDASEVLFLTDVEAEARAANEAGLQVRLVVRQGNAPLSEEAKKDFTVIHTLDDII</sequence>
<feature type="binding site" evidence="6">
    <location>
        <position position="15"/>
    </location>
    <ligand>
        <name>Mg(2+)</name>
        <dbReference type="ChEBI" id="CHEBI:18420"/>
    </ligand>
</feature>
<dbReference type="InterPro" id="IPR036412">
    <property type="entry name" value="HAD-like_sf"/>
</dbReference>
<feature type="binding site" evidence="6">
    <location>
        <position position="13"/>
    </location>
    <ligand>
        <name>Mg(2+)</name>
        <dbReference type="ChEBI" id="CHEBI:18420"/>
    </ligand>
</feature>
<dbReference type="UniPathway" id="UPA00904">
    <property type="reaction ID" value="UER00876"/>
</dbReference>
<evidence type="ECO:0000313" key="8">
    <source>
        <dbReference type="Proteomes" id="UP000218231"/>
    </source>
</evidence>
<accession>A0A2A2K552</accession>
<dbReference type="Gene3D" id="3.40.50.1000">
    <property type="entry name" value="HAD superfamily/HAD-like"/>
    <property type="match status" value="1"/>
</dbReference>
<dbReference type="NCBIfam" id="TIGR01549">
    <property type="entry name" value="HAD-SF-IA-v1"/>
    <property type="match status" value="1"/>
</dbReference>
<evidence type="ECO:0000256" key="4">
    <source>
        <dbReference type="ARBA" id="ARBA00022842"/>
    </source>
</evidence>
<keyword evidence="6" id="KW-0539">Nucleus</keyword>
<feature type="binding site" evidence="6">
    <location>
        <position position="206"/>
    </location>
    <ligand>
        <name>Mg(2+)</name>
        <dbReference type="ChEBI" id="CHEBI:18420"/>
    </ligand>
</feature>
<comment type="pathway">
    <text evidence="6">Amino-acid biosynthesis; L-methionine biosynthesis via salvage pathway; L-methionine from S-methyl-5-thio-alpha-D-ribose 1-phosphate: step 3/6.</text>
</comment>
<dbReference type="NCBIfam" id="TIGR01691">
    <property type="entry name" value="enolase-ppase"/>
    <property type="match status" value="1"/>
</dbReference>
<dbReference type="SFLD" id="SFLDG01129">
    <property type="entry name" value="C1.5:_HAD__Beta-PGM__Phosphata"/>
    <property type="match status" value="1"/>
</dbReference>
<dbReference type="InterPro" id="IPR023214">
    <property type="entry name" value="HAD_sf"/>
</dbReference>
<keyword evidence="1 6" id="KW-0028">Amino-acid biosynthesis</keyword>
<dbReference type="CDD" id="cd01629">
    <property type="entry name" value="HAD_EP"/>
    <property type="match status" value="1"/>
</dbReference>
<gene>
    <name evidence="7" type="ORF">WR25_05782</name>
</gene>
<dbReference type="GO" id="GO:0019509">
    <property type="term" value="P:L-methionine salvage from methylthioadenosine"/>
    <property type="evidence" value="ECO:0007669"/>
    <property type="project" value="UniProtKB-UniRule"/>
</dbReference>
<evidence type="ECO:0000256" key="5">
    <source>
        <dbReference type="ARBA" id="ARBA00023167"/>
    </source>
</evidence>
<comment type="subunit">
    <text evidence="6">Monomer.</text>
</comment>
<keyword evidence="2 6" id="KW-0479">Metal-binding</keyword>
<dbReference type="EC" id="3.1.3.77" evidence="6"/>
<dbReference type="STRING" id="2018661.A0A2A2K552"/>
<reference evidence="7 8" key="1">
    <citation type="journal article" date="2017" name="Curr. Biol.">
        <title>Genome architecture and evolution of a unichromosomal asexual nematode.</title>
        <authorList>
            <person name="Fradin H."/>
            <person name="Zegar C."/>
            <person name="Gutwein M."/>
            <person name="Lucas J."/>
            <person name="Kovtun M."/>
            <person name="Corcoran D."/>
            <person name="Baugh L.R."/>
            <person name="Kiontke K."/>
            <person name="Gunsalus K."/>
            <person name="Fitch D.H."/>
            <person name="Piano F."/>
        </authorList>
    </citation>
    <scope>NUCLEOTIDE SEQUENCE [LARGE SCALE GENOMIC DNA]</scope>
    <source>
        <strain evidence="7">PF1309</strain>
    </source>
</reference>
<keyword evidence="5 6" id="KW-0486">Methionine biosynthesis</keyword>
<dbReference type="InterPro" id="IPR006439">
    <property type="entry name" value="HAD-SF_hydro_IA"/>
</dbReference>
<comment type="cofactor">
    <cofactor evidence="6">
        <name>Mg(2+)</name>
        <dbReference type="ChEBI" id="CHEBI:18420"/>
    </cofactor>
    <text evidence="6">Binds 1 Mg(2+) ion per subunit.</text>
</comment>
<comment type="pathway">
    <text evidence="6">Amino-acid biosynthesis; L-methionine biosynthesis via salvage pathway; L-methionine from S-methyl-5-thio-alpha-D-ribose 1-phosphate: step 4/6.</text>
</comment>
<dbReference type="GO" id="GO:0005737">
    <property type="term" value="C:cytoplasm"/>
    <property type="evidence" value="ECO:0007669"/>
    <property type="project" value="UniProtKB-SubCell"/>
</dbReference>
<dbReference type="Pfam" id="PF00702">
    <property type="entry name" value="Hydrolase"/>
    <property type="match status" value="1"/>
</dbReference>
<dbReference type="GO" id="GO:0005634">
    <property type="term" value="C:nucleus"/>
    <property type="evidence" value="ECO:0007669"/>
    <property type="project" value="UniProtKB-SubCell"/>
</dbReference>
<organism evidence="7 8">
    <name type="scientific">Diploscapter pachys</name>
    <dbReference type="NCBI Taxonomy" id="2018661"/>
    <lineage>
        <taxon>Eukaryota</taxon>
        <taxon>Metazoa</taxon>
        <taxon>Ecdysozoa</taxon>
        <taxon>Nematoda</taxon>
        <taxon>Chromadorea</taxon>
        <taxon>Rhabditida</taxon>
        <taxon>Rhabditina</taxon>
        <taxon>Rhabditomorpha</taxon>
        <taxon>Rhabditoidea</taxon>
        <taxon>Rhabditidae</taxon>
        <taxon>Diploscapter</taxon>
    </lineage>
</organism>
<comment type="catalytic activity">
    <reaction evidence="6">
        <text>5-methylsulfanyl-2,3-dioxopentyl phosphate + H2O = 1,2-dihydroxy-5-(methylsulfanyl)pent-1-en-3-one + phosphate</text>
        <dbReference type="Rhea" id="RHEA:21700"/>
        <dbReference type="ChEBI" id="CHEBI:15377"/>
        <dbReference type="ChEBI" id="CHEBI:43474"/>
        <dbReference type="ChEBI" id="CHEBI:49252"/>
        <dbReference type="ChEBI" id="CHEBI:58828"/>
        <dbReference type="EC" id="3.1.3.77"/>
    </reaction>
</comment>
<name>A0A2A2K552_9BILA</name>
<evidence type="ECO:0000256" key="2">
    <source>
        <dbReference type="ARBA" id="ARBA00022723"/>
    </source>
</evidence>
<protein>
    <recommendedName>
        <fullName evidence="6">Enolase-phosphatase E1</fullName>
        <ecNumber evidence="6">3.1.3.77</ecNumber>
    </recommendedName>
    <alternativeName>
        <fullName evidence="6">2,3-diketo-5-methylthio-1-phosphopentane phosphatase</fullName>
    </alternativeName>
</protein>
<keyword evidence="4 6" id="KW-0460">Magnesium</keyword>
<keyword evidence="8" id="KW-1185">Reference proteome</keyword>
<keyword evidence="3 6" id="KW-0378">Hydrolase</keyword>
<dbReference type="SFLD" id="SFLDS00003">
    <property type="entry name" value="Haloacid_Dehalogenase"/>
    <property type="match status" value="1"/>
</dbReference>
<dbReference type="OrthoDB" id="272500at2759"/>
<dbReference type="PANTHER" id="PTHR20371:SF1">
    <property type="entry name" value="ENOLASE-PHOSPHATASE E1"/>
    <property type="match status" value="1"/>
</dbReference>
<comment type="function">
    <text evidence="6">Bifunctional enzyme that catalyzes the enolization of 2,3-diketo-5-methylthiopentyl-1-phosphate (DK-MTP-1-P) into the intermediate 2-hydroxy-3-keto-5-methylthiopentenyl-1-phosphate (HK-MTPenyl-1-P), which is then dephosphorylated to form the acireductone 1,2-dihydroxy-3-keto-5-methylthiopentene (DHK-MTPene).</text>
</comment>
<dbReference type="AlphaFoldDB" id="A0A2A2K552"/>
<comment type="caution">
    <text evidence="7">The sequence shown here is derived from an EMBL/GenBank/DDBJ whole genome shotgun (WGS) entry which is preliminary data.</text>
</comment>
<comment type="subcellular location">
    <subcellularLocation>
        <location evidence="6">Cytoplasm</location>
    </subcellularLocation>
    <subcellularLocation>
        <location evidence="6">Nucleus</location>
    </subcellularLocation>
</comment>
<dbReference type="SUPFAM" id="SSF56784">
    <property type="entry name" value="HAD-like"/>
    <property type="match status" value="1"/>
</dbReference>
<feature type="binding site" evidence="6">
    <location>
        <position position="181"/>
    </location>
    <ligand>
        <name>substrate</name>
    </ligand>
</feature>
<proteinExistence type="inferred from homology"/>
<dbReference type="SFLD" id="SFLDG01133">
    <property type="entry name" value="C1.5.4:_Enolase-phosphatase_Li"/>
    <property type="match status" value="1"/>
</dbReference>
<keyword evidence="6" id="KW-0963">Cytoplasm</keyword>
<dbReference type="InterPro" id="IPR023943">
    <property type="entry name" value="Enolase-ppase_E1"/>
</dbReference>
<dbReference type="HAMAP" id="MF_03117">
    <property type="entry name" value="Salvage_MtnC_euk"/>
    <property type="match status" value="1"/>
</dbReference>
<evidence type="ECO:0000256" key="1">
    <source>
        <dbReference type="ARBA" id="ARBA00022605"/>
    </source>
</evidence>
<dbReference type="Gene3D" id="1.10.720.60">
    <property type="match status" value="1"/>
</dbReference>
<dbReference type="GO" id="GO:0043874">
    <property type="term" value="F:acireductone synthase activity"/>
    <property type="evidence" value="ECO:0007669"/>
    <property type="project" value="UniProtKB-EC"/>
</dbReference>
<dbReference type="PANTHER" id="PTHR20371">
    <property type="entry name" value="ENOLASE-PHOSPHATASE E1"/>
    <property type="match status" value="1"/>
</dbReference>
<evidence type="ECO:0000256" key="6">
    <source>
        <dbReference type="HAMAP-Rule" id="MF_03117"/>
    </source>
</evidence>
<dbReference type="GO" id="GO:0000287">
    <property type="term" value="F:magnesium ion binding"/>
    <property type="evidence" value="ECO:0007669"/>
    <property type="project" value="UniProtKB-UniRule"/>
</dbReference>